<dbReference type="RefSeq" id="WP_095743307.1">
    <property type="nucleotide sequence ID" value="NZ_CP023284.1"/>
</dbReference>
<comment type="catalytic activity">
    <reaction evidence="1 8">
        <text>[(1-&gt;4)-alpha-D-glucosyl](n) + ADP-alpha-D-glucose = [(1-&gt;4)-alpha-D-glucosyl](n+1) + ADP + H(+)</text>
        <dbReference type="Rhea" id="RHEA:18189"/>
        <dbReference type="Rhea" id="RHEA-COMP:9584"/>
        <dbReference type="Rhea" id="RHEA-COMP:9587"/>
        <dbReference type="ChEBI" id="CHEBI:15378"/>
        <dbReference type="ChEBI" id="CHEBI:15444"/>
        <dbReference type="ChEBI" id="CHEBI:57498"/>
        <dbReference type="ChEBI" id="CHEBI:456216"/>
        <dbReference type="EC" id="2.4.1.21"/>
    </reaction>
</comment>
<dbReference type="InterPro" id="IPR013534">
    <property type="entry name" value="Starch_synth_cat_dom"/>
</dbReference>
<dbReference type="NCBIfam" id="TIGR02095">
    <property type="entry name" value="glgA"/>
    <property type="match status" value="1"/>
</dbReference>
<dbReference type="GO" id="GO:0009011">
    <property type="term" value="F:alpha-1,4-glucan glucosyltransferase (ADP-glucose donor) activity"/>
    <property type="evidence" value="ECO:0007669"/>
    <property type="project" value="UniProtKB-UniRule"/>
</dbReference>
<comment type="function">
    <text evidence="2 8">Synthesizes alpha-1,4-glucan chains using ADP-glucose.</text>
</comment>
<dbReference type="SUPFAM" id="SSF53756">
    <property type="entry name" value="UDP-Glycosyltransferase/glycogen phosphorylase"/>
    <property type="match status" value="1"/>
</dbReference>
<accession>A0A250DCV2</accession>
<feature type="domain" description="Glycosyl transferase family 1" evidence="9">
    <location>
        <begin position="299"/>
        <end position="458"/>
    </location>
</feature>
<feature type="domain" description="Starch synthase catalytic" evidence="10">
    <location>
        <begin position="2"/>
        <end position="244"/>
    </location>
</feature>
<dbReference type="UniPathway" id="UPA00164"/>
<protein>
    <recommendedName>
        <fullName evidence="8">Glycogen synthase</fullName>
        <ecNumber evidence="8">2.4.1.21</ecNumber>
    </recommendedName>
    <alternativeName>
        <fullName evidence="8">Starch [bacterial glycogen] synthase</fullName>
    </alternativeName>
</protein>
<dbReference type="Pfam" id="PF00534">
    <property type="entry name" value="Glycos_transf_1"/>
    <property type="match status" value="1"/>
</dbReference>
<dbReference type="GO" id="GO:0005829">
    <property type="term" value="C:cytosol"/>
    <property type="evidence" value="ECO:0007669"/>
    <property type="project" value="TreeGrafter"/>
</dbReference>
<dbReference type="Pfam" id="PF08323">
    <property type="entry name" value="Glyco_transf_5"/>
    <property type="match status" value="1"/>
</dbReference>
<reference evidence="11 12" key="1">
    <citation type="submission" date="2017-09" db="EMBL/GenBank/DDBJ databases">
        <title>The diverse metabolic capabilities of V. boronicumulans make it an excellent choice for continued studies on novel biodegradation.</title>
        <authorList>
            <person name="Sun S."/>
        </authorList>
    </citation>
    <scope>NUCLEOTIDE SEQUENCE [LARGE SCALE GENOMIC DNA]</scope>
    <source>
        <strain evidence="11 12">J1</strain>
    </source>
</reference>
<evidence type="ECO:0000256" key="5">
    <source>
        <dbReference type="ARBA" id="ARBA00022676"/>
    </source>
</evidence>
<feature type="binding site" evidence="8">
    <location>
        <position position="15"/>
    </location>
    <ligand>
        <name>ADP-alpha-D-glucose</name>
        <dbReference type="ChEBI" id="CHEBI:57498"/>
    </ligand>
</feature>
<dbReference type="EMBL" id="CP023284">
    <property type="protein sequence ID" value="ATA52195.1"/>
    <property type="molecule type" value="Genomic_DNA"/>
</dbReference>
<evidence type="ECO:0000313" key="12">
    <source>
        <dbReference type="Proteomes" id="UP000217154"/>
    </source>
</evidence>
<dbReference type="GO" id="GO:0004373">
    <property type="term" value="F:alpha-1,4-glucan glucosyltransferase (UDP-glucose donor) activity"/>
    <property type="evidence" value="ECO:0007669"/>
    <property type="project" value="InterPro"/>
</dbReference>
<keyword evidence="6 8" id="KW-0808">Transferase</keyword>
<evidence type="ECO:0000256" key="4">
    <source>
        <dbReference type="ARBA" id="ARBA00010281"/>
    </source>
</evidence>
<dbReference type="NCBIfam" id="NF001899">
    <property type="entry name" value="PRK00654.1-2"/>
    <property type="match status" value="1"/>
</dbReference>
<dbReference type="EC" id="2.4.1.21" evidence="8"/>
<evidence type="ECO:0000259" key="9">
    <source>
        <dbReference type="Pfam" id="PF00534"/>
    </source>
</evidence>
<dbReference type="AlphaFoldDB" id="A0A250DCV2"/>
<evidence type="ECO:0000313" key="11">
    <source>
        <dbReference type="EMBL" id="ATA52195.1"/>
    </source>
</evidence>
<evidence type="ECO:0000256" key="1">
    <source>
        <dbReference type="ARBA" id="ARBA00001478"/>
    </source>
</evidence>
<dbReference type="InterPro" id="IPR011835">
    <property type="entry name" value="GS/SS"/>
</dbReference>
<dbReference type="CDD" id="cd03791">
    <property type="entry name" value="GT5_Glycogen_synthase_DULL1-like"/>
    <property type="match status" value="1"/>
</dbReference>
<organism evidence="11 12">
    <name type="scientific">Variovorax boronicumulans</name>
    <dbReference type="NCBI Taxonomy" id="436515"/>
    <lineage>
        <taxon>Bacteria</taxon>
        <taxon>Pseudomonadati</taxon>
        <taxon>Pseudomonadota</taxon>
        <taxon>Betaproteobacteria</taxon>
        <taxon>Burkholderiales</taxon>
        <taxon>Comamonadaceae</taxon>
        <taxon>Variovorax</taxon>
    </lineage>
</organism>
<keyword evidence="5 8" id="KW-0328">Glycosyltransferase</keyword>
<evidence type="ECO:0000256" key="8">
    <source>
        <dbReference type="HAMAP-Rule" id="MF_00484"/>
    </source>
</evidence>
<evidence type="ECO:0000256" key="6">
    <source>
        <dbReference type="ARBA" id="ARBA00022679"/>
    </source>
</evidence>
<dbReference type="Proteomes" id="UP000217154">
    <property type="component" value="Chromosome"/>
</dbReference>
<evidence type="ECO:0000256" key="7">
    <source>
        <dbReference type="ARBA" id="ARBA00023056"/>
    </source>
</evidence>
<name>A0A250DCV2_9BURK</name>
<comment type="similarity">
    <text evidence="4 8">Belongs to the glycosyltransferase 1 family. Bacterial/plant glycogen synthase subfamily.</text>
</comment>
<keyword evidence="7 8" id="KW-0320">Glycogen biosynthesis</keyword>
<comment type="pathway">
    <text evidence="3 8">Glycan biosynthesis; glycogen biosynthesis.</text>
</comment>
<dbReference type="PANTHER" id="PTHR45825:SF11">
    <property type="entry name" value="ALPHA AMYLASE DOMAIN-CONTAINING PROTEIN"/>
    <property type="match status" value="1"/>
</dbReference>
<sequence>MRILQVSAELFPLLKTGGLADIAGALPLALMAAGQEARALLPGFPAIVAGVRDLVPVAEFTAPWGERFGLRAGHVAIAGAPPIPTYVIDAPALYDRPGNPYEDTTRQPYSDNHRRFALLGWAAAQLAQGLDPAWRPDIVHAHDWHAALAPAYLAFARRAGGPRTGSVFTVHNLAYQGVFAPWHFAELGLPAPAFHMNGLEYHGQISFMKGGLYFADQLTTVSPTYALEIQTPEQGCGLDGLLRQRSNVLSGILNAVDDQVWNPSTDAALVQGYQAPEGRHMAGKARCKSVLQRQLGLAERPDAPLFIVVSRLTEQKGLHLVLGGLDTLLAQGGQLALLGSGEGWLEEAFRQRAAAAPASVSVTIGYDETLAHQLFGAGDVTIVPSLFEPCGLTQMYGLKYGSLPLVRRVGGLADTVVDCTLEDMASGAATGFVFDRFEDADYDRALRRAFALYERAPDWRRVRGNAMRRPADWGTAAAQYIDVYQRALA</sequence>
<dbReference type="HAMAP" id="MF_00484">
    <property type="entry name" value="Glycogen_synth"/>
    <property type="match status" value="1"/>
</dbReference>
<dbReference type="GO" id="GO:0005978">
    <property type="term" value="P:glycogen biosynthetic process"/>
    <property type="evidence" value="ECO:0007669"/>
    <property type="project" value="UniProtKB-UniRule"/>
</dbReference>
<dbReference type="PANTHER" id="PTHR45825">
    <property type="entry name" value="GRANULE-BOUND STARCH SYNTHASE 1, CHLOROPLASTIC/AMYLOPLASTIC"/>
    <property type="match status" value="1"/>
</dbReference>
<dbReference type="InterPro" id="IPR001296">
    <property type="entry name" value="Glyco_trans_1"/>
</dbReference>
<dbReference type="Gene3D" id="3.40.50.2000">
    <property type="entry name" value="Glycogen Phosphorylase B"/>
    <property type="match status" value="2"/>
</dbReference>
<dbReference type="KEGG" id="vbo:CKY39_02375"/>
<evidence type="ECO:0000259" key="10">
    <source>
        <dbReference type="Pfam" id="PF08323"/>
    </source>
</evidence>
<evidence type="ECO:0000256" key="3">
    <source>
        <dbReference type="ARBA" id="ARBA00004964"/>
    </source>
</evidence>
<gene>
    <name evidence="8" type="primary">glgA</name>
    <name evidence="11" type="ORF">CKY39_02375</name>
</gene>
<proteinExistence type="inferred from homology"/>
<evidence type="ECO:0000256" key="2">
    <source>
        <dbReference type="ARBA" id="ARBA00002764"/>
    </source>
</evidence>